<gene>
    <name evidence="1" type="ORF">AVEN_242028_1</name>
</gene>
<organism evidence="1 2">
    <name type="scientific">Araneus ventricosus</name>
    <name type="common">Orbweaver spider</name>
    <name type="synonym">Epeira ventricosa</name>
    <dbReference type="NCBI Taxonomy" id="182803"/>
    <lineage>
        <taxon>Eukaryota</taxon>
        <taxon>Metazoa</taxon>
        <taxon>Ecdysozoa</taxon>
        <taxon>Arthropoda</taxon>
        <taxon>Chelicerata</taxon>
        <taxon>Arachnida</taxon>
        <taxon>Araneae</taxon>
        <taxon>Araneomorphae</taxon>
        <taxon>Entelegynae</taxon>
        <taxon>Araneoidea</taxon>
        <taxon>Araneidae</taxon>
        <taxon>Araneus</taxon>
    </lineage>
</organism>
<evidence type="ECO:0000313" key="2">
    <source>
        <dbReference type="Proteomes" id="UP000499080"/>
    </source>
</evidence>
<dbReference type="Proteomes" id="UP000499080">
    <property type="component" value="Unassembled WGS sequence"/>
</dbReference>
<sequence>MPKIRRLFSKILCSSHACITPQSPASIRESLAKGQLRCLQIDIPPSALQKKPGSRNGILPKQIQLTQTSGGTKFQPAGTPKKAPILFARSLK</sequence>
<protein>
    <submittedName>
        <fullName evidence="1">Uncharacterized protein</fullName>
    </submittedName>
</protein>
<evidence type="ECO:0000313" key="1">
    <source>
        <dbReference type="EMBL" id="GBN98432.1"/>
    </source>
</evidence>
<dbReference type="EMBL" id="BGPR01027718">
    <property type="protein sequence ID" value="GBN98432.1"/>
    <property type="molecule type" value="Genomic_DNA"/>
</dbReference>
<accession>A0A4Y2TCV9</accession>
<comment type="caution">
    <text evidence="1">The sequence shown here is derived from an EMBL/GenBank/DDBJ whole genome shotgun (WGS) entry which is preliminary data.</text>
</comment>
<reference evidence="1 2" key="1">
    <citation type="journal article" date="2019" name="Sci. Rep.">
        <title>Orb-weaving spider Araneus ventricosus genome elucidates the spidroin gene catalogue.</title>
        <authorList>
            <person name="Kono N."/>
            <person name="Nakamura H."/>
            <person name="Ohtoshi R."/>
            <person name="Moran D.A.P."/>
            <person name="Shinohara A."/>
            <person name="Yoshida Y."/>
            <person name="Fujiwara M."/>
            <person name="Mori M."/>
            <person name="Tomita M."/>
            <person name="Arakawa K."/>
        </authorList>
    </citation>
    <scope>NUCLEOTIDE SEQUENCE [LARGE SCALE GENOMIC DNA]</scope>
</reference>
<name>A0A4Y2TCV9_ARAVE</name>
<keyword evidence="2" id="KW-1185">Reference proteome</keyword>
<dbReference type="AlphaFoldDB" id="A0A4Y2TCV9"/>
<proteinExistence type="predicted"/>